<name>A0A7R8WT48_9CRUS</name>
<sequence length="184" mass="20126">GRIHCVTADDFATFQIEMSKGFLANFSLQSRIGVSTVTQHVTMVGTRGELSVRGGDLVGAKEGSGEEVIHLDVEEMALPPGSKVIDCLRELPRPQIRGLCRLVGALQEAFTISPTQEAETGTSWVKDPVISAATFPEGQAVQATVEAIRRSSLEKRWVRVQIQTEEKDSNRLLSESVRRTTVSF</sequence>
<feature type="non-terminal residue" evidence="1">
    <location>
        <position position="184"/>
    </location>
</feature>
<gene>
    <name evidence="1" type="ORF">CTOB1V02_LOCUS14567</name>
</gene>
<protein>
    <submittedName>
        <fullName evidence="1">Uncharacterized protein</fullName>
    </submittedName>
</protein>
<proteinExistence type="predicted"/>
<dbReference type="Gene3D" id="3.30.360.10">
    <property type="entry name" value="Dihydrodipicolinate Reductase, domain 2"/>
    <property type="match status" value="1"/>
</dbReference>
<evidence type="ECO:0000313" key="1">
    <source>
        <dbReference type="EMBL" id="CAD7236752.1"/>
    </source>
</evidence>
<dbReference type="EMBL" id="OB681606">
    <property type="protein sequence ID" value="CAD7236752.1"/>
    <property type="molecule type" value="Genomic_DNA"/>
</dbReference>
<organism evidence="1">
    <name type="scientific">Cyprideis torosa</name>
    <dbReference type="NCBI Taxonomy" id="163714"/>
    <lineage>
        <taxon>Eukaryota</taxon>
        <taxon>Metazoa</taxon>
        <taxon>Ecdysozoa</taxon>
        <taxon>Arthropoda</taxon>
        <taxon>Crustacea</taxon>
        <taxon>Oligostraca</taxon>
        <taxon>Ostracoda</taxon>
        <taxon>Podocopa</taxon>
        <taxon>Podocopida</taxon>
        <taxon>Cytherocopina</taxon>
        <taxon>Cytheroidea</taxon>
        <taxon>Cytherideidae</taxon>
        <taxon>Cyprideis</taxon>
    </lineage>
</organism>
<dbReference type="OrthoDB" id="446809at2759"/>
<dbReference type="AlphaFoldDB" id="A0A7R8WT48"/>
<reference evidence="1" key="1">
    <citation type="submission" date="2020-11" db="EMBL/GenBank/DDBJ databases">
        <authorList>
            <person name="Tran Van P."/>
        </authorList>
    </citation>
    <scope>NUCLEOTIDE SEQUENCE</scope>
</reference>
<accession>A0A7R8WT48</accession>